<keyword evidence="1" id="KW-1133">Transmembrane helix</keyword>
<feature type="transmembrane region" description="Helical" evidence="1">
    <location>
        <begin position="16"/>
        <end position="38"/>
    </location>
</feature>
<feature type="transmembrane region" description="Helical" evidence="1">
    <location>
        <begin position="144"/>
        <end position="161"/>
    </location>
</feature>
<dbReference type="Proteomes" id="UP000325577">
    <property type="component" value="Linkage Group LG3"/>
</dbReference>
<dbReference type="OrthoDB" id="1689146at2759"/>
<keyword evidence="4" id="KW-1185">Reference proteome</keyword>
<dbReference type="PANTHER" id="PTHR31325">
    <property type="entry name" value="OS01G0798800 PROTEIN-RELATED"/>
    <property type="match status" value="1"/>
</dbReference>
<accession>A0A5J5A556</accession>
<feature type="transmembrane region" description="Helical" evidence="1">
    <location>
        <begin position="300"/>
        <end position="320"/>
    </location>
</feature>
<keyword evidence="1" id="KW-0472">Membrane</keyword>
<keyword evidence="1" id="KW-0812">Transmembrane</keyword>
<feature type="domain" description="DUF4220" evidence="2">
    <location>
        <begin position="53"/>
        <end position="366"/>
    </location>
</feature>
<feature type="transmembrane region" description="Helical" evidence="1">
    <location>
        <begin position="267"/>
        <end position="288"/>
    </location>
</feature>
<dbReference type="EMBL" id="CM018046">
    <property type="protein sequence ID" value="KAA8526245.1"/>
    <property type="molecule type" value="Genomic_DNA"/>
</dbReference>
<evidence type="ECO:0000313" key="3">
    <source>
        <dbReference type="EMBL" id="KAA8526245.1"/>
    </source>
</evidence>
<feature type="transmembrane region" description="Helical" evidence="1">
    <location>
        <begin position="50"/>
        <end position="72"/>
    </location>
</feature>
<evidence type="ECO:0000313" key="4">
    <source>
        <dbReference type="Proteomes" id="UP000325577"/>
    </source>
</evidence>
<evidence type="ECO:0000256" key="1">
    <source>
        <dbReference type="SAM" id="Phobius"/>
    </source>
</evidence>
<name>A0A5J5A556_9ASTE</name>
<protein>
    <recommendedName>
        <fullName evidence="2">DUF4220 domain-containing protein</fullName>
    </recommendedName>
</protein>
<dbReference type="AlphaFoldDB" id="A0A5J5A556"/>
<dbReference type="InterPro" id="IPR025315">
    <property type="entry name" value="DUF4220"/>
</dbReference>
<evidence type="ECO:0000259" key="2">
    <source>
        <dbReference type="Pfam" id="PF13968"/>
    </source>
</evidence>
<sequence>MADSSYPESMQRLWNAWNVEVMVIWSLLLQIVLVALGSRRKYINGIWIQIILWSAYSMAAWVATIALGKLSQLATQGNSNSSIIDPNNALKALWAPLLLLHLGGSDTITAYSTEDAELWYRQLLELVVQVTIAFYIFARCWTGSSLSILTLFMFVSGIIKYSERTRALRYAADENPKKILISDQDYEDIKIQESPNADLILQSYHLFQFYKHYIADYVAYISEDESAILDDLIDQHHHLFKTMQLELDFMYDVLYTKAPIIYTMPGCILRAISVICMVIVLVGFSIVAKNDYSDADVLTTYLLLVVGVVLEVYAVALLINSNWGILWMIKHCKNHLVEQILRTLAKKSVNKWKMWSNSVEQFNLLKFCLYEEDSRTMILLSRILKVLVYELMETTEILSGVLEVSSNSSPPKEEKREEMPAFQIHKHFNSRGVVALRKHYCEDDLQWSIEKDFDESIIIWHIATNICYHVLDRDDGDDKNTKETSKLVSQYMMHLLVNNPHMLHVTAANFMLEGTCKDLVNNVIKKQGSSFRPDDPRTLLYAENTLRPMPKSVLKDSLKLTRALIDKSLVTPWKIINSVWIEMLWYASNQ</sequence>
<proteinExistence type="predicted"/>
<organism evidence="3 4">
    <name type="scientific">Nyssa sinensis</name>
    <dbReference type="NCBI Taxonomy" id="561372"/>
    <lineage>
        <taxon>Eukaryota</taxon>
        <taxon>Viridiplantae</taxon>
        <taxon>Streptophyta</taxon>
        <taxon>Embryophyta</taxon>
        <taxon>Tracheophyta</taxon>
        <taxon>Spermatophyta</taxon>
        <taxon>Magnoliopsida</taxon>
        <taxon>eudicotyledons</taxon>
        <taxon>Gunneridae</taxon>
        <taxon>Pentapetalae</taxon>
        <taxon>asterids</taxon>
        <taxon>Cornales</taxon>
        <taxon>Nyssaceae</taxon>
        <taxon>Nyssa</taxon>
    </lineage>
</organism>
<reference evidence="3 4" key="1">
    <citation type="submission" date="2019-09" db="EMBL/GenBank/DDBJ databases">
        <title>A chromosome-level genome assembly of the Chinese tupelo Nyssa sinensis.</title>
        <authorList>
            <person name="Yang X."/>
            <person name="Kang M."/>
            <person name="Yang Y."/>
            <person name="Xiong H."/>
            <person name="Wang M."/>
            <person name="Zhang Z."/>
            <person name="Wang Z."/>
            <person name="Wu H."/>
            <person name="Ma T."/>
            <person name="Liu J."/>
            <person name="Xi Z."/>
        </authorList>
    </citation>
    <scope>NUCLEOTIDE SEQUENCE [LARGE SCALE GENOMIC DNA]</scope>
    <source>
        <strain evidence="3">J267</strain>
        <tissue evidence="3">Leaf</tissue>
    </source>
</reference>
<gene>
    <name evidence="3" type="ORF">F0562_008552</name>
</gene>
<dbReference type="Pfam" id="PF13968">
    <property type="entry name" value="DUF4220"/>
    <property type="match status" value="1"/>
</dbReference>